<feature type="domain" description="Reverse transcriptase zinc-binding" evidence="1">
    <location>
        <begin position="119"/>
        <end position="189"/>
    </location>
</feature>
<evidence type="ECO:0000259" key="1">
    <source>
        <dbReference type="Pfam" id="PF13966"/>
    </source>
</evidence>
<reference evidence="2 3" key="1">
    <citation type="journal article" date="2024" name="G3 (Bethesda)">
        <title>Genome assembly of Hibiscus sabdariffa L. provides insights into metabolisms of medicinal natural products.</title>
        <authorList>
            <person name="Kim T."/>
        </authorList>
    </citation>
    <scope>NUCLEOTIDE SEQUENCE [LARGE SCALE GENOMIC DNA]</scope>
    <source>
        <strain evidence="2">TK-2024</strain>
        <tissue evidence="2">Old leaves</tissue>
    </source>
</reference>
<evidence type="ECO:0000313" key="3">
    <source>
        <dbReference type="Proteomes" id="UP001396334"/>
    </source>
</evidence>
<evidence type="ECO:0000313" key="2">
    <source>
        <dbReference type="EMBL" id="KAK8492328.1"/>
    </source>
</evidence>
<keyword evidence="3" id="KW-1185">Reference proteome</keyword>
<sequence length="264" mass="30855">MVWPDMDHNVYWQIEDGKGISFWFDSWLGVNGPLAYYLLEGSQPVHADALVSDMIDADGQWRWNVFESILPYEILIRIVALKVSVHAPMPDFPRWAHTSHGQFQIYSAYSVRVGVQYGPSEPVWKAIAGFKGVPRVRTFMWLACLGNVLTNEVRFQRHLTTDPQCSAFGEEVETIDHLLWHCPSSYTLWCSLVQPEYFDRFFSLSFKDWIFSNLSNSGQYAQGDAQWDLLFGSLVWILWLRRNEFLFYPEKVRWETMLSHGKRL</sequence>
<organism evidence="2 3">
    <name type="scientific">Hibiscus sabdariffa</name>
    <name type="common">roselle</name>
    <dbReference type="NCBI Taxonomy" id="183260"/>
    <lineage>
        <taxon>Eukaryota</taxon>
        <taxon>Viridiplantae</taxon>
        <taxon>Streptophyta</taxon>
        <taxon>Embryophyta</taxon>
        <taxon>Tracheophyta</taxon>
        <taxon>Spermatophyta</taxon>
        <taxon>Magnoliopsida</taxon>
        <taxon>eudicotyledons</taxon>
        <taxon>Gunneridae</taxon>
        <taxon>Pentapetalae</taxon>
        <taxon>rosids</taxon>
        <taxon>malvids</taxon>
        <taxon>Malvales</taxon>
        <taxon>Malvaceae</taxon>
        <taxon>Malvoideae</taxon>
        <taxon>Hibiscus</taxon>
    </lineage>
</organism>
<proteinExistence type="predicted"/>
<name>A0ABR2AGP0_9ROSI</name>
<gene>
    <name evidence="2" type="ORF">V6N11_066139</name>
</gene>
<dbReference type="Proteomes" id="UP001396334">
    <property type="component" value="Unassembled WGS sequence"/>
</dbReference>
<dbReference type="Pfam" id="PF13966">
    <property type="entry name" value="zf-RVT"/>
    <property type="match status" value="1"/>
</dbReference>
<dbReference type="EMBL" id="JBBPBN010000251">
    <property type="protein sequence ID" value="KAK8492328.1"/>
    <property type="molecule type" value="Genomic_DNA"/>
</dbReference>
<comment type="caution">
    <text evidence="2">The sequence shown here is derived from an EMBL/GenBank/DDBJ whole genome shotgun (WGS) entry which is preliminary data.</text>
</comment>
<accession>A0ABR2AGP0</accession>
<dbReference type="InterPro" id="IPR026960">
    <property type="entry name" value="RVT-Znf"/>
</dbReference>
<protein>
    <recommendedName>
        <fullName evidence="1">Reverse transcriptase zinc-binding domain-containing protein</fullName>
    </recommendedName>
</protein>